<dbReference type="Gene3D" id="1.10.357.10">
    <property type="entry name" value="Tetracycline Repressor, domain 2"/>
    <property type="match status" value="1"/>
</dbReference>
<name>A0ABU0JIT8_9HYPH</name>
<proteinExistence type="predicted"/>
<dbReference type="InterPro" id="IPR001647">
    <property type="entry name" value="HTH_TetR"/>
</dbReference>
<dbReference type="InterPro" id="IPR011075">
    <property type="entry name" value="TetR_C"/>
</dbReference>
<feature type="domain" description="HTH tetR-type" evidence="5">
    <location>
        <begin position="16"/>
        <end position="76"/>
    </location>
</feature>
<evidence type="ECO:0000313" key="7">
    <source>
        <dbReference type="Proteomes" id="UP001242480"/>
    </source>
</evidence>
<keyword evidence="2 4" id="KW-0238">DNA-binding</keyword>
<evidence type="ECO:0000256" key="1">
    <source>
        <dbReference type="ARBA" id="ARBA00023015"/>
    </source>
</evidence>
<dbReference type="Pfam" id="PF00440">
    <property type="entry name" value="TetR_N"/>
    <property type="match status" value="1"/>
</dbReference>
<sequence>MIIVKNEARPRGRPRAFDRDRALAVAARAFWDRGYEGVSIADLTAAIGITPQSLYAAFKSKADLYRESIAWYQAGIGAPTARLLAEEPSAVVAFTRVLEEIARRFTRPDQPHGCMVSTAVLTCAAENEPVAEHVSSLRTRAIAAFRARIEKAVAEGELRGDTDAAALARFLGAVIQGLSVQALDGADEAELLPVARIAAAEVARHRA</sequence>
<dbReference type="Gene3D" id="1.10.10.60">
    <property type="entry name" value="Homeodomain-like"/>
    <property type="match status" value="1"/>
</dbReference>
<comment type="caution">
    <text evidence="6">The sequence shown here is derived from an EMBL/GenBank/DDBJ whole genome shotgun (WGS) entry which is preliminary data.</text>
</comment>
<feature type="DNA-binding region" description="H-T-H motif" evidence="4">
    <location>
        <begin position="39"/>
        <end position="58"/>
    </location>
</feature>
<organism evidence="6 7">
    <name type="scientific">Labrys wisconsinensis</name>
    <dbReference type="NCBI Taxonomy" id="425677"/>
    <lineage>
        <taxon>Bacteria</taxon>
        <taxon>Pseudomonadati</taxon>
        <taxon>Pseudomonadota</taxon>
        <taxon>Alphaproteobacteria</taxon>
        <taxon>Hyphomicrobiales</taxon>
        <taxon>Xanthobacteraceae</taxon>
        <taxon>Labrys</taxon>
    </lineage>
</organism>
<dbReference type="Pfam" id="PF16925">
    <property type="entry name" value="TetR_C_13"/>
    <property type="match status" value="1"/>
</dbReference>
<dbReference type="EMBL" id="JAUSVX010000021">
    <property type="protein sequence ID" value="MDQ0474202.1"/>
    <property type="molecule type" value="Genomic_DNA"/>
</dbReference>
<accession>A0ABU0JIT8</accession>
<dbReference type="PANTHER" id="PTHR47506:SF1">
    <property type="entry name" value="HTH-TYPE TRANSCRIPTIONAL REGULATOR YJDC"/>
    <property type="match status" value="1"/>
</dbReference>
<evidence type="ECO:0000259" key="5">
    <source>
        <dbReference type="PROSITE" id="PS50977"/>
    </source>
</evidence>
<protein>
    <submittedName>
        <fullName evidence="6">AcrR family transcriptional regulator</fullName>
    </submittedName>
</protein>
<evidence type="ECO:0000256" key="4">
    <source>
        <dbReference type="PROSITE-ProRule" id="PRU00335"/>
    </source>
</evidence>
<dbReference type="SUPFAM" id="SSF46689">
    <property type="entry name" value="Homeodomain-like"/>
    <property type="match status" value="1"/>
</dbReference>
<keyword evidence="7" id="KW-1185">Reference proteome</keyword>
<dbReference type="InterPro" id="IPR009057">
    <property type="entry name" value="Homeodomain-like_sf"/>
</dbReference>
<reference evidence="6 7" key="1">
    <citation type="submission" date="2023-07" db="EMBL/GenBank/DDBJ databases">
        <title>Genomic Encyclopedia of Type Strains, Phase IV (KMG-IV): sequencing the most valuable type-strain genomes for metagenomic binning, comparative biology and taxonomic classification.</title>
        <authorList>
            <person name="Goeker M."/>
        </authorList>
    </citation>
    <scope>NUCLEOTIDE SEQUENCE [LARGE SCALE GENOMIC DNA]</scope>
    <source>
        <strain evidence="6 7">DSM 19619</strain>
    </source>
</reference>
<dbReference type="Proteomes" id="UP001242480">
    <property type="component" value="Unassembled WGS sequence"/>
</dbReference>
<dbReference type="SUPFAM" id="SSF48498">
    <property type="entry name" value="Tetracyclin repressor-like, C-terminal domain"/>
    <property type="match status" value="1"/>
</dbReference>
<dbReference type="PANTHER" id="PTHR47506">
    <property type="entry name" value="TRANSCRIPTIONAL REGULATORY PROTEIN"/>
    <property type="match status" value="1"/>
</dbReference>
<evidence type="ECO:0000256" key="3">
    <source>
        <dbReference type="ARBA" id="ARBA00023163"/>
    </source>
</evidence>
<keyword evidence="3" id="KW-0804">Transcription</keyword>
<evidence type="ECO:0000313" key="6">
    <source>
        <dbReference type="EMBL" id="MDQ0474202.1"/>
    </source>
</evidence>
<dbReference type="InterPro" id="IPR036271">
    <property type="entry name" value="Tet_transcr_reg_TetR-rel_C_sf"/>
</dbReference>
<dbReference type="RefSeq" id="WP_370882062.1">
    <property type="nucleotide sequence ID" value="NZ_JAUSVX010000021.1"/>
</dbReference>
<evidence type="ECO:0000256" key="2">
    <source>
        <dbReference type="ARBA" id="ARBA00023125"/>
    </source>
</evidence>
<gene>
    <name evidence="6" type="ORF">QO011_007242</name>
</gene>
<keyword evidence="1" id="KW-0805">Transcription regulation</keyword>
<dbReference type="PROSITE" id="PS50977">
    <property type="entry name" value="HTH_TETR_2"/>
    <property type="match status" value="1"/>
</dbReference>